<dbReference type="OrthoDB" id="10069530at2759"/>
<feature type="domain" description="Dynamin N-terminal" evidence="6">
    <location>
        <begin position="54"/>
        <end position="212"/>
    </location>
</feature>
<evidence type="ECO:0000256" key="1">
    <source>
        <dbReference type="ARBA" id="ARBA00004370"/>
    </source>
</evidence>
<evidence type="ECO:0000313" key="7">
    <source>
        <dbReference type="EMBL" id="CAF4440834.1"/>
    </source>
</evidence>
<protein>
    <recommendedName>
        <fullName evidence="6">Dynamin N-terminal domain-containing protein</fullName>
    </recommendedName>
</protein>
<proteinExistence type="predicted"/>
<dbReference type="GO" id="GO:0005525">
    <property type="term" value="F:GTP binding"/>
    <property type="evidence" value="ECO:0007669"/>
    <property type="project" value="UniProtKB-KW"/>
</dbReference>
<dbReference type="PANTHER" id="PTHR10465">
    <property type="entry name" value="TRANSMEMBRANE GTPASE FZO1"/>
    <property type="match status" value="1"/>
</dbReference>
<dbReference type="Proteomes" id="UP000681722">
    <property type="component" value="Unassembled WGS sequence"/>
</dbReference>
<dbReference type="SUPFAM" id="SSF52540">
    <property type="entry name" value="P-loop containing nucleoside triphosphate hydrolases"/>
    <property type="match status" value="1"/>
</dbReference>
<evidence type="ECO:0000256" key="4">
    <source>
        <dbReference type="ARBA" id="ARBA00023134"/>
    </source>
</evidence>
<dbReference type="GO" id="GO:0007005">
    <property type="term" value="P:mitochondrion organization"/>
    <property type="evidence" value="ECO:0007669"/>
    <property type="project" value="UniProtKB-ARBA"/>
</dbReference>
<keyword evidence="2" id="KW-0547">Nucleotide-binding</keyword>
<evidence type="ECO:0000256" key="3">
    <source>
        <dbReference type="ARBA" id="ARBA00022801"/>
    </source>
</evidence>
<keyword evidence="4" id="KW-0342">GTP-binding</keyword>
<organism evidence="7 8">
    <name type="scientific">Didymodactylos carnosus</name>
    <dbReference type="NCBI Taxonomy" id="1234261"/>
    <lineage>
        <taxon>Eukaryota</taxon>
        <taxon>Metazoa</taxon>
        <taxon>Spiralia</taxon>
        <taxon>Gnathifera</taxon>
        <taxon>Rotifera</taxon>
        <taxon>Eurotatoria</taxon>
        <taxon>Bdelloidea</taxon>
        <taxon>Philodinida</taxon>
        <taxon>Philodinidae</taxon>
        <taxon>Didymodactylos</taxon>
    </lineage>
</organism>
<comment type="subcellular location">
    <subcellularLocation>
        <location evidence="1">Membrane</location>
    </subcellularLocation>
</comment>
<dbReference type="AlphaFoldDB" id="A0A8S2W9V4"/>
<sequence>LYFAQKSIRYLNELKTFEESLINIIEKIHSNSNLKEILTIEHHTIINGRHKIVITFLGSLKSIKSSVINFLLDRGSDKDLCPTGNEESTGRLTKITYGDHVRLALVNRNDGTTEEIPDITEDNLLEEAAKLIKLQAEDRSKKCGDEIIIEIPVEELRDIELWDIPGFDENMVIDRRINEIVKDADVIFGLIPVQDSLKKSFEDFIKPYLRQNRNYELTQQQSSAATSEEEVDHQKIKLIENEECEGLNLFNKLKSQLEVKLGDDAATSSRFIPMCTHYIFSIKDYLESRLSFIEKSTTWFDLAVKLITSYRLDYLIQSLHILLDYDDFN</sequence>
<dbReference type="InterPro" id="IPR027094">
    <property type="entry name" value="Mitofusin_fam"/>
</dbReference>
<dbReference type="GO" id="GO:0016020">
    <property type="term" value="C:membrane"/>
    <property type="evidence" value="ECO:0007669"/>
    <property type="project" value="UniProtKB-SubCell"/>
</dbReference>
<accession>A0A8S2W9V4</accession>
<dbReference type="GO" id="GO:0003924">
    <property type="term" value="F:GTPase activity"/>
    <property type="evidence" value="ECO:0007669"/>
    <property type="project" value="InterPro"/>
</dbReference>
<evidence type="ECO:0000259" key="6">
    <source>
        <dbReference type="Pfam" id="PF00350"/>
    </source>
</evidence>
<dbReference type="EMBL" id="CAJOBC010096525">
    <property type="protein sequence ID" value="CAF4440834.1"/>
    <property type="molecule type" value="Genomic_DNA"/>
</dbReference>
<keyword evidence="3" id="KW-0378">Hydrolase</keyword>
<feature type="non-terminal residue" evidence="7">
    <location>
        <position position="1"/>
    </location>
</feature>
<dbReference type="InterPro" id="IPR027417">
    <property type="entry name" value="P-loop_NTPase"/>
</dbReference>
<reference evidence="7" key="1">
    <citation type="submission" date="2021-02" db="EMBL/GenBank/DDBJ databases">
        <authorList>
            <person name="Nowell W R."/>
        </authorList>
    </citation>
    <scope>NUCLEOTIDE SEQUENCE</scope>
</reference>
<dbReference type="InterPro" id="IPR045063">
    <property type="entry name" value="Dynamin_N"/>
</dbReference>
<comment type="caution">
    <text evidence="7">The sequence shown here is derived from an EMBL/GenBank/DDBJ whole genome shotgun (WGS) entry which is preliminary data.</text>
</comment>
<evidence type="ECO:0000256" key="2">
    <source>
        <dbReference type="ARBA" id="ARBA00022741"/>
    </source>
</evidence>
<dbReference type="Gene3D" id="3.40.50.300">
    <property type="entry name" value="P-loop containing nucleotide triphosphate hydrolases"/>
    <property type="match status" value="1"/>
</dbReference>
<keyword evidence="5" id="KW-0472">Membrane</keyword>
<name>A0A8S2W9V4_9BILA</name>
<dbReference type="PANTHER" id="PTHR10465:SF0">
    <property type="entry name" value="SARCALUMENIN"/>
    <property type="match status" value="1"/>
</dbReference>
<evidence type="ECO:0000256" key="5">
    <source>
        <dbReference type="ARBA" id="ARBA00023136"/>
    </source>
</evidence>
<evidence type="ECO:0000313" key="8">
    <source>
        <dbReference type="Proteomes" id="UP000681722"/>
    </source>
</evidence>
<dbReference type="Pfam" id="PF00350">
    <property type="entry name" value="Dynamin_N"/>
    <property type="match status" value="1"/>
</dbReference>
<gene>
    <name evidence="7" type="ORF">SRO942_LOCUS41694</name>
</gene>